<name>A0ACC3BBU5_9EURO</name>
<keyword evidence="2" id="KW-1185">Reference proteome</keyword>
<dbReference type="Proteomes" id="UP001177260">
    <property type="component" value="Unassembled WGS sequence"/>
</dbReference>
<reference evidence="1 2" key="1">
    <citation type="journal article" date="2023" name="ACS Omega">
        <title>Identification of the Neoaspergillic Acid Biosynthesis Gene Cluster by Establishing an In Vitro CRISPR-Ribonucleoprotein Genetic System in Aspergillus melleus.</title>
        <authorList>
            <person name="Yuan B."/>
            <person name="Grau M.F."/>
            <person name="Murata R.M."/>
            <person name="Torok T."/>
            <person name="Venkateswaran K."/>
            <person name="Stajich J.E."/>
            <person name="Wang C.C.C."/>
        </authorList>
    </citation>
    <scope>NUCLEOTIDE SEQUENCE [LARGE SCALE GENOMIC DNA]</scope>
    <source>
        <strain evidence="1 2">IMV 1140</strain>
    </source>
</reference>
<evidence type="ECO:0000313" key="2">
    <source>
        <dbReference type="Proteomes" id="UP001177260"/>
    </source>
</evidence>
<comment type="caution">
    <text evidence="1">The sequence shown here is derived from an EMBL/GenBank/DDBJ whole genome shotgun (WGS) entry which is preliminary data.</text>
</comment>
<organism evidence="1 2">
    <name type="scientific">Aspergillus melleus</name>
    <dbReference type="NCBI Taxonomy" id="138277"/>
    <lineage>
        <taxon>Eukaryota</taxon>
        <taxon>Fungi</taxon>
        <taxon>Dikarya</taxon>
        <taxon>Ascomycota</taxon>
        <taxon>Pezizomycotina</taxon>
        <taxon>Eurotiomycetes</taxon>
        <taxon>Eurotiomycetidae</taxon>
        <taxon>Eurotiales</taxon>
        <taxon>Aspergillaceae</taxon>
        <taxon>Aspergillus</taxon>
        <taxon>Aspergillus subgen. Circumdati</taxon>
    </lineage>
</organism>
<sequence>MRSKPARHAGQPNRDVALNSLLVNGVSEGTDLVSTEMHCDGALGHRCCRSRHPHPPAPRLTAAVTFLFQGPGVPGHQQRALAFASPVSPWDLLPITTASITDLQYLSPYFATRCFDIFASSFWHLNPFCPINLLHVALCDLLGVVGSPNISSSVDRANVLAVLAIGASCTERFPLADYLHRKSRQYAEQEEGNKLSVLQHQLLQISFPKPSFHPVSDCSQLTRQQHAQYHLNMNQHGFAYTILTNARRGHLIGRQSTEFGSGRTSTVVTLNAFAQLLSLCVGCLPDYPDENGMIPSNDQLPPALSGINQFARIASQIGQIQQKWGRHPETLAHASFELYRPLQLALLDVSNRCRLLYAQDPQQRVEVEVLICVMLHYVIQILFRPFLMMKLLYLYRVQLQFPDETSSPQWFDLAGAYTVRAARAIIGLIGQAFDFGSVVKDLPGNGFFLESACVSLILMCLCDGPREAYLGDIWLGMYHMSRMSCQALVKERIQSLMGLLAITGLAGVRNYQV</sequence>
<dbReference type="EMBL" id="JAOPJF010000009">
    <property type="protein sequence ID" value="KAK1148180.1"/>
    <property type="molecule type" value="Genomic_DNA"/>
</dbReference>
<gene>
    <name evidence="1" type="ORF">N8T08_010825</name>
</gene>
<proteinExistence type="predicted"/>
<accession>A0ACC3BBU5</accession>
<protein>
    <submittedName>
        <fullName evidence="1">Uncharacterized protein</fullName>
    </submittedName>
</protein>
<evidence type="ECO:0000313" key="1">
    <source>
        <dbReference type="EMBL" id="KAK1148180.1"/>
    </source>
</evidence>